<evidence type="ECO:0000256" key="5">
    <source>
        <dbReference type="ARBA" id="ARBA00022840"/>
    </source>
</evidence>
<dbReference type="KEGG" id="mcaa:R3L15_03600"/>
<dbReference type="Gene3D" id="2.30.30.280">
    <property type="entry name" value="Adenine nucleotide alpha hydrolases-like domains"/>
    <property type="match status" value="1"/>
</dbReference>
<feature type="region of interest" description="Interaction with target base in tRNA" evidence="9">
    <location>
        <begin position="98"/>
        <end position="100"/>
    </location>
</feature>
<proteinExistence type="inferred from homology"/>
<dbReference type="PANTHER" id="PTHR11933">
    <property type="entry name" value="TRNA 5-METHYLAMINOMETHYL-2-THIOURIDYLATE -METHYLTRANSFERASE"/>
    <property type="match status" value="1"/>
</dbReference>
<evidence type="ECO:0000259" key="11">
    <source>
        <dbReference type="Pfam" id="PF20259"/>
    </source>
</evidence>
<dbReference type="SUPFAM" id="SSF52402">
    <property type="entry name" value="Adenine nucleotide alpha hydrolases-like"/>
    <property type="match status" value="1"/>
</dbReference>
<dbReference type="EC" id="2.8.1.13" evidence="9"/>
<comment type="similarity">
    <text evidence="9">Belongs to the MnmA/TRMU family.</text>
</comment>
<evidence type="ECO:0000256" key="1">
    <source>
        <dbReference type="ARBA" id="ARBA00022555"/>
    </source>
</evidence>
<dbReference type="GO" id="GO:0005524">
    <property type="term" value="F:ATP binding"/>
    <property type="evidence" value="ECO:0007669"/>
    <property type="project" value="UniProtKB-KW"/>
</dbReference>
<evidence type="ECO:0000313" key="14">
    <source>
        <dbReference type="Proteomes" id="UP001368318"/>
    </source>
</evidence>
<dbReference type="GO" id="GO:0005737">
    <property type="term" value="C:cytoplasm"/>
    <property type="evidence" value="ECO:0007669"/>
    <property type="project" value="UniProtKB-SubCell"/>
</dbReference>
<keyword evidence="7" id="KW-1015">Disulfide bond</keyword>
<name>A0AAU6P0Y9_9FLAO</name>
<keyword evidence="6 9" id="KW-0694">RNA-binding</keyword>
<keyword evidence="1 9" id="KW-0820">tRNA-binding</keyword>
<feature type="binding site" evidence="9">
    <location>
        <position position="127"/>
    </location>
    <ligand>
        <name>ATP</name>
        <dbReference type="ChEBI" id="CHEBI:30616"/>
    </ligand>
</feature>
<dbReference type="InterPro" id="IPR046884">
    <property type="entry name" value="MnmA-like_central"/>
</dbReference>
<dbReference type="GO" id="GO:0103016">
    <property type="term" value="F:tRNA-uridine 2-sulfurtransferase activity"/>
    <property type="evidence" value="ECO:0007669"/>
    <property type="project" value="UniProtKB-EC"/>
</dbReference>
<dbReference type="GO" id="GO:0000049">
    <property type="term" value="F:tRNA binding"/>
    <property type="evidence" value="ECO:0007669"/>
    <property type="project" value="UniProtKB-KW"/>
</dbReference>
<keyword evidence="5 9" id="KW-0067">ATP-binding</keyword>
<reference evidence="12 14" key="1">
    <citation type="submission" date="2023-10" db="EMBL/GenBank/DDBJ databases">
        <title>Culture-based analysis of two novel bacteria associated with mangrove crab gills.</title>
        <authorList>
            <person name="Yang X."/>
            <person name="Garuglieri E."/>
            <person name="Van Goethem M.W."/>
            <person name="Fusi M."/>
            <person name="Marasco R."/>
            <person name="Daffonchio D.G."/>
        </authorList>
    </citation>
    <scope>NUCLEOTIDE SEQUENCE [LARGE SCALE GENOMIC DNA]</scope>
    <source>
        <strain evidence="13">UG2-1</strain>
        <strain evidence="12">UG2-2</strain>
        <strain evidence="14">UG2_2</strain>
    </source>
</reference>
<keyword evidence="14" id="KW-1185">Reference proteome</keyword>
<gene>
    <name evidence="9 12" type="primary">mnmA</name>
    <name evidence="13" type="ORF">R3L15_03600</name>
    <name evidence="12" type="ORF">R3L16_03795</name>
</gene>
<dbReference type="GO" id="GO:0002143">
    <property type="term" value="P:tRNA wobble position uridine thiolation"/>
    <property type="evidence" value="ECO:0007669"/>
    <property type="project" value="TreeGrafter"/>
</dbReference>
<keyword evidence="2 9" id="KW-0808">Transferase</keyword>
<dbReference type="PANTHER" id="PTHR11933:SF5">
    <property type="entry name" value="MITOCHONDRIAL TRNA-SPECIFIC 2-THIOURIDYLASE 1"/>
    <property type="match status" value="1"/>
</dbReference>
<dbReference type="EMBL" id="CP136925">
    <property type="protein sequence ID" value="WXA13960.1"/>
    <property type="molecule type" value="Genomic_DNA"/>
</dbReference>
<dbReference type="InterPro" id="IPR004506">
    <property type="entry name" value="MnmA-like"/>
</dbReference>
<evidence type="ECO:0000313" key="13">
    <source>
        <dbReference type="EMBL" id="WXA13960.1"/>
    </source>
</evidence>
<feature type="domain" description="tRNA-specific 2-thiouridylase MnmA-like central" evidence="11">
    <location>
        <begin position="260"/>
        <end position="307"/>
    </location>
</feature>
<feature type="site" description="Interaction with tRNA" evidence="9">
    <location>
        <position position="128"/>
    </location>
</feature>
<feature type="domain" description="tRNA-specific 2-thiouridylase MnmA-like C-terminal" evidence="10">
    <location>
        <begin position="323"/>
        <end position="397"/>
    </location>
</feature>
<feature type="active site" description="Cysteine persulfide intermediate" evidence="9">
    <location>
        <position position="203"/>
    </location>
</feature>
<dbReference type="NCBIfam" id="NF001138">
    <property type="entry name" value="PRK00143.1"/>
    <property type="match status" value="1"/>
</dbReference>
<dbReference type="InterPro" id="IPR014729">
    <property type="entry name" value="Rossmann-like_a/b/a_fold"/>
</dbReference>
<dbReference type="AlphaFoldDB" id="A0AAU6P0Y9"/>
<protein>
    <recommendedName>
        <fullName evidence="9">tRNA-specific 2-thiouridylase MnmA</fullName>
        <ecNumber evidence="9">2.8.1.13</ecNumber>
    </recommendedName>
</protein>
<accession>A0AAU6P0Y9</accession>
<dbReference type="InterPro" id="IPR046885">
    <property type="entry name" value="MnmA-like_C"/>
</dbReference>
<dbReference type="EMBL" id="CP136924">
    <property type="protein sequence ID" value="WXA03617.1"/>
    <property type="molecule type" value="Genomic_DNA"/>
</dbReference>
<dbReference type="Gene3D" id="2.40.30.10">
    <property type="entry name" value="Translation factors"/>
    <property type="match status" value="1"/>
</dbReference>
<dbReference type="CDD" id="cd01998">
    <property type="entry name" value="MnmA_TRMU-like"/>
    <property type="match status" value="1"/>
</dbReference>
<feature type="region of interest" description="Interaction with tRNA" evidence="9">
    <location>
        <begin position="349"/>
        <end position="350"/>
    </location>
</feature>
<feature type="binding site" evidence="9">
    <location>
        <begin position="10"/>
        <end position="17"/>
    </location>
    <ligand>
        <name>ATP</name>
        <dbReference type="ChEBI" id="CHEBI:30616"/>
    </ligand>
</feature>
<keyword evidence="3 9" id="KW-0819">tRNA processing</keyword>
<feature type="site" description="Interaction with tRNA" evidence="9">
    <location>
        <position position="381"/>
    </location>
</feature>
<evidence type="ECO:0000256" key="2">
    <source>
        <dbReference type="ARBA" id="ARBA00022679"/>
    </source>
</evidence>
<dbReference type="Proteomes" id="UP001368318">
    <property type="component" value="Chromosome"/>
</dbReference>
<evidence type="ECO:0000259" key="10">
    <source>
        <dbReference type="Pfam" id="PF20258"/>
    </source>
</evidence>
<sequence>MNKKKRVIVGLSGGVDSSVTAYLLKEQGYEVIGLFMKNWHDDSVTISNECPWLEDSNDAMLVADRLGIPFQTVDLSEQYKERIVDYMFNEYEKGRTPNPDVLCNREIKFDVFMKIALDLGADYVATGHYCRKGTITKEGEEVYQLLAGVDDNKDQSYFLCQLSQAQLAKALFPIGELTKPEVRQIAAEQNLITADKKDSQGLCFIGKVRLPDFLQQQLKPKEGVIVEVANNHDKYNKELPEFKSKEEELKYLSEKVSYQQIDGKVVGKHQGAHFFTKGQRKGLAVGGTAEPLFVIETDVNENVIYTGQGKSHPGLYKSALFITNDELHWVREDLSLNEGETMDVMARIRYRQPLQKAKLHKVANGLYVVFEQPQSAITEGQFVAWYIEDELVGSGVIS</sequence>
<feature type="binding site" evidence="9">
    <location>
        <position position="36"/>
    </location>
    <ligand>
        <name>ATP</name>
        <dbReference type="ChEBI" id="CHEBI:30616"/>
    </ligand>
</feature>
<feature type="region of interest" description="Interaction with tRNA" evidence="9">
    <location>
        <begin position="153"/>
        <end position="155"/>
    </location>
</feature>
<dbReference type="Pfam" id="PF20258">
    <property type="entry name" value="tRNA_Me_trans_C"/>
    <property type="match status" value="1"/>
</dbReference>
<comment type="subcellular location">
    <subcellularLocation>
        <location evidence="9">Cytoplasm</location>
    </subcellularLocation>
</comment>
<keyword evidence="4 9" id="KW-0547">Nucleotide-binding</keyword>
<dbReference type="Pfam" id="PF20259">
    <property type="entry name" value="tRNA_Me_trans_M"/>
    <property type="match status" value="1"/>
</dbReference>
<dbReference type="RefSeq" id="WP_338733281.1">
    <property type="nucleotide sequence ID" value="NZ_CP136924.1"/>
</dbReference>
<evidence type="ECO:0000256" key="3">
    <source>
        <dbReference type="ARBA" id="ARBA00022694"/>
    </source>
</evidence>
<evidence type="ECO:0000313" key="12">
    <source>
        <dbReference type="EMBL" id="WXA03617.1"/>
    </source>
</evidence>
<evidence type="ECO:0000256" key="8">
    <source>
        <dbReference type="ARBA" id="ARBA00051542"/>
    </source>
</evidence>
<evidence type="ECO:0000256" key="4">
    <source>
        <dbReference type="ARBA" id="ARBA00022741"/>
    </source>
</evidence>
<dbReference type="Pfam" id="PF03054">
    <property type="entry name" value="tRNA_Me_trans"/>
    <property type="match status" value="1"/>
</dbReference>
<dbReference type="Gene3D" id="3.40.50.620">
    <property type="entry name" value="HUPs"/>
    <property type="match status" value="1"/>
</dbReference>
<dbReference type="FunFam" id="3.40.50.620:FF:000115">
    <property type="entry name" value="tRNA-specific 2-thiouridylase MnmA"/>
    <property type="match status" value="1"/>
</dbReference>
<organism evidence="12 14">
    <name type="scientific">Mangrovimonas cancribranchiae</name>
    <dbReference type="NCBI Taxonomy" id="3080055"/>
    <lineage>
        <taxon>Bacteria</taxon>
        <taxon>Pseudomonadati</taxon>
        <taxon>Bacteroidota</taxon>
        <taxon>Flavobacteriia</taxon>
        <taxon>Flavobacteriales</taxon>
        <taxon>Flavobacteriaceae</taxon>
        <taxon>Mangrovimonas</taxon>
    </lineage>
</organism>
<evidence type="ECO:0000256" key="7">
    <source>
        <dbReference type="ARBA" id="ARBA00023157"/>
    </source>
</evidence>
<dbReference type="HAMAP" id="MF_00144">
    <property type="entry name" value="tRNA_thiouridyl_MnmA"/>
    <property type="match status" value="1"/>
</dbReference>
<keyword evidence="9" id="KW-0963">Cytoplasm</keyword>
<evidence type="ECO:0000256" key="6">
    <source>
        <dbReference type="ARBA" id="ARBA00022884"/>
    </source>
</evidence>
<comment type="caution">
    <text evidence="9">Lacks conserved residue(s) required for the propagation of feature annotation.</text>
</comment>
<feature type="active site" description="Nucleophile" evidence="9">
    <location>
        <position position="103"/>
    </location>
</feature>
<comment type="catalytic activity">
    <reaction evidence="8 9">
        <text>S-sulfanyl-L-cysteinyl-[protein] + uridine(34) in tRNA + AH2 + ATP = 2-thiouridine(34) in tRNA + L-cysteinyl-[protein] + A + AMP + diphosphate + H(+)</text>
        <dbReference type="Rhea" id="RHEA:47032"/>
        <dbReference type="Rhea" id="RHEA-COMP:10131"/>
        <dbReference type="Rhea" id="RHEA-COMP:11726"/>
        <dbReference type="Rhea" id="RHEA-COMP:11727"/>
        <dbReference type="Rhea" id="RHEA-COMP:11728"/>
        <dbReference type="ChEBI" id="CHEBI:13193"/>
        <dbReference type="ChEBI" id="CHEBI:15378"/>
        <dbReference type="ChEBI" id="CHEBI:17499"/>
        <dbReference type="ChEBI" id="CHEBI:29950"/>
        <dbReference type="ChEBI" id="CHEBI:30616"/>
        <dbReference type="ChEBI" id="CHEBI:33019"/>
        <dbReference type="ChEBI" id="CHEBI:61963"/>
        <dbReference type="ChEBI" id="CHEBI:65315"/>
        <dbReference type="ChEBI" id="CHEBI:87170"/>
        <dbReference type="ChEBI" id="CHEBI:456215"/>
        <dbReference type="EC" id="2.8.1.13"/>
    </reaction>
</comment>
<comment type="function">
    <text evidence="9">Catalyzes the 2-thiolation of uridine at the wobble position (U34) of tRNA, leading to the formation of s(2)U34.</text>
</comment>
<dbReference type="InterPro" id="IPR023382">
    <property type="entry name" value="MnmA-like_central_sf"/>
</dbReference>
<evidence type="ECO:0000256" key="9">
    <source>
        <dbReference type="HAMAP-Rule" id="MF_00144"/>
    </source>
</evidence>
<dbReference type="NCBIfam" id="TIGR00420">
    <property type="entry name" value="trmU"/>
    <property type="match status" value="1"/>
</dbReference>